<feature type="compositionally biased region" description="Low complexity" evidence="1">
    <location>
        <begin position="15"/>
        <end position="34"/>
    </location>
</feature>
<proteinExistence type="predicted"/>
<feature type="compositionally biased region" description="Polar residues" evidence="1">
    <location>
        <begin position="978"/>
        <end position="992"/>
    </location>
</feature>
<feature type="region of interest" description="Disordered" evidence="1">
    <location>
        <begin position="47"/>
        <end position="80"/>
    </location>
</feature>
<feature type="compositionally biased region" description="Pro residues" evidence="1">
    <location>
        <begin position="1"/>
        <end position="10"/>
    </location>
</feature>
<feature type="compositionally biased region" description="Polar residues" evidence="1">
    <location>
        <begin position="813"/>
        <end position="827"/>
    </location>
</feature>
<feature type="compositionally biased region" description="Polar residues" evidence="1">
    <location>
        <begin position="1087"/>
        <end position="1104"/>
    </location>
</feature>
<organism evidence="2 3">
    <name type="scientific">Panaeolus cyanescens</name>
    <dbReference type="NCBI Taxonomy" id="181874"/>
    <lineage>
        <taxon>Eukaryota</taxon>
        <taxon>Fungi</taxon>
        <taxon>Dikarya</taxon>
        <taxon>Basidiomycota</taxon>
        <taxon>Agaricomycotina</taxon>
        <taxon>Agaricomycetes</taxon>
        <taxon>Agaricomycetidae</taxon>
        <taxon>Agaricales</taxon>
        <taxon>Agaricineae</taxon>
        <taxon>Galeropsidaceae</taxon>
        <taxon>Panaeolus</taxon>
    </lineage>
</organism>
<keyword evidence="3" id="KW-1185">Reference proteome</keyword>
<feature type="compositionally biased region" description="Low complexity" evidence="1">
    <location>
        <begin position="241"/>
        <end position="252"/>
    </location>
</feature>
<feature type="compositionally biased region" description="Polar residues" evidence="1">
    <location>
        <begin position="581"/>
        <end position="600"/>
    </location>
</feature>
<comment type="caution">
    <text evidence="2">The sequence shown here is derived from an EMBL/GenBank/DDBJ whole genome shotgun (WGS) entry which is preliminary data.</text>
</comment>
<feature type="compositionally biased region" description="Basic residues" evidence="1">
    <location>
        <begin position="927"/>
        <end position="936"/>
    </location>
</feature>
<feature type="compositionally biased region" description="Polar residues" evidence="1">
    <location>
        <begin position="1047"/>
        <end position="1058"/>
    </location>
</feature>
<feature type="region of interest" description="Disordered" evidence="1">
    <location>
        <begin position="1"/>
        <end position="34"/>
    </location>
</feature>
<dbReference type="EMBL" id="NHTK01006118">
    <property type="protein sequence ID" value="PPQ63578.1"/>
    <property type="molecule type" value="Genomic_DNA"/>
</dbReference>
<feature type="region of interest" description="Disordered" evidence="1">
    <location>
        <begin position="241"/>
        <end position="263"/>
    </location>
</feature>
<dbReference type="AlphaFoldDB" id="A0A409V9X8"/>
<feature type="region of interest" description="Disordered" evidence="1">
    <location>
        <begin position="907"/>
        <end position="992"/>
    </location>
</feature>
<dbReference type="Proteomes" id="UP000284842">
    <property type="component" value="Unassembled WGS sequence"/>
</dbReference>
<protein>
    <submittedName>
        <fullName evidence="2">Uncharacterized protein</fullName>
    </submittedName>
</protein>
<feature type="compositionally biased region" description="Polar residues" evidence="1">
    <location>
        <begin position="1130"/>
        <end position="1141"/>
    </location>
</feature>
<reference evidence="2 3" key="1">
    <citation type="journal article" date="2018" name="Evol. Lett.">
        <title>Horizontal gene cluster transfer increased hallucinogenic mushroom diversity.</title>
        <authorList>
            <person name="Reynolds H.T."/>
            <person name="Vijayakumar V."/>
            <person name="Gluck-Thaler E."/>
            <person name="Korotkin H.B."/>
            <person name="Matheny P.B."/>
            <person name="Slot J.C."/>
        </authorList>
    </citation>
    <scope>NUCLEOTIDE SEQUENCE [LARGE SCALE GENOMIC DNA]</scope>
    <source>
        <strain evidence="2 3">2629</strain>
    </source>
</reference>
<name>A0A409V9X8_9AGAR</name>
<feature type="region of interest" description="Disordered" evidence="1">
    <location>
        <begin position="1044"/>
        <end position="1150"/>
    </location>
</feature>
<feature type="region of interest" description="Disordered" evidence="1">
    <location>
        <begin position="770"/>
        <end position="877"/>
    </location>
</feature>
<feature type="region of interest" description="Disordered" evidence="1">
    <location>
        <begin position="469"/>
        <end position="495"/>
    </location>
</feature>
<evidence type="ECO:0000256" key="1">
    <source>
        <dbReference type="SAM" id="MobiDB-lite"/>
    </source>
</evidence>
<feature type="compositionally biased region" description="Low complexity" evidence="1">
    <location>
        <begin position="1074"/>
        <end position="1083"/>
    </location>
</feature>
<feature type="region of interest" description="Disordered" evidence="1">
    <location>
        <begin position="363"/>
        <end position="382"/>
    </location>
</feature>
<evidence type="ECO:0000313" key="3">
    <source>
        <dbReference type="Proteomes" id="UP000284842"/>
    </source>
</evidence>
<feature type="region of interest" description="Disordered" evidence="1">
    <location>
        <begin position="581"/>
        <end position="638"/>
    </location>
</feature>
<dbReference type="OrthoDB" id="10472502at2759"/>
<feature type="compositionally biased region" description="Polar residues" evidence="1">
    <location>
        <begin position="469"/>
        <end position="478"/>
    </location>
</feature>
<sequence length="1199" mass="127751">MSPSLSPFPPKLRNSESLACSSSSSTSFSSSSASSSFSALFDRNSRTSSEWSDITPPASPSQSLEGAVKSMHGGQSAMRAHYKSAFSESLPTLLESDEQAEVSYIPTRLAKTNHHSSQIRGAPRKAHPLLRSKRAENARNVDTRTIDKAAHPPQLIITSPDEAVEEWTESLQKRQDEASALQANAVHSVEENVPQDIEESEDSFSIESTIEAWLDRAQLEGVEFPGVESLLDEQFDFPSFLSDPDFSESSSPKPSPPRSHTVFRPILEPVPEDSVASVVVEVDMVKPPTFWVLEPLPSPSLAPVPEEEEELLSPESMYTLLHANDPSETGSLLDADVDFSMPPTPRINPMDLGDSDFSPFALGSPKIRTTQTPSPRTPLSPRNRQDILHLASPLTTSDDSNHMQTVDVPALMRLEIARTLAGSHSFGQFMESASGLGLGLELTSEETQLPAAIFPSSQLELTDSTISPSVVHASNDSGASGGPHSTMPSEAVDESSLVDADVVGLGLGKLAEASLQSSSSVAPEMEDECLAAELNEDQLSTAQDLSPQSEIQALNHLEQRRVYSARYESVLEASAVSGHQRLNSGLDTAGTPPNSASSSAFRPHSDVLPPRSALTIPKGAEQNSSSPSPSQAPGPLIPSQVSYTQIRSSRLPVPRLSPIQEDDSIPETSGVIGLDEGYGFIIVPSHEAGDSPSSPLAEPLLATQHPNGLCYAEQTTPRRDAVGLNVEQQVVLRSSELPQIKARQRGSRGALHPLLFVKPTPAELEYGLPRGPDAQRVTPAPSTSTHLTIYPGMSKIPAPRASHLEVEPRSLPPSFSNQATGCSSSSLPLAKGKAPLRRKASGGSTVHQKSEVEHAPSKNKKPAATKSARTPVERSVPSTSYFSRFGLTRPSFAREYDDPALRMSIPSVLSAKTDPRSPRLEGLKSVKPPHRPRKAALKSGASPSPPARTNSVKSTKSIGGIGKGLPSHLASRLPQPRDATSATSSIPPQSSIAGTLASAASPSALTVEQAESSSARRSTSPPKRFLQIARFAKRQLYAIPEVPTPSPTFSASVGSTPVPQSPKKAGVLHRLLSPKKSPIPLSPAVVSPQTTAVKKSTATQSSRSAIPKPHQHPRFTAPSYSDRQLPASANPPSTTAVSATQDLPAAPNPGHSPLPFIEHADAPRNVGLFKRSTNQASTVGENSRVQLSSPFARKLRCLF</sequence>
<feature type="compositionally biased region" description="Basic and acidic residues" evidence="1">
    <location>
        <begin position="913"/>
        <end position="924"/>
    </location>
</feature>
<dbReference type="InParanoid" id="A0A409V9X8"/>
<gene>
    <name evidence="2" type="ORF">CVT24_004875</name>
</gene>
<evidence type="ECO:0000313" key="2">
    <source>
        <dbReference type="EMBL" id="PPQ63578.1"/>
    </source>
</evidence>
<accession>A0A409V9X8</accession>